<dbReference type="RefSeq" id="WP_184941327.1">
    <property type="nucleotide sequence ID" value="NZ_JACHJV010000001.1"/>
</dbReference>
<feature type="domain" description="Coenzyme Q-binding protein COQ10 START" evidence="1">
    <location>
        <begin position="11"/>
        <end position="123"/>
    </location>
</feature>
<organism evidence="2 3">
    <name type="scientific">Kitasatospora kifunensis</name>
    <name type="common">Streptomyces kifunensis</name>
    <dbReference type="NCBI Taxonomy" id="58351"/>
    <lineage>
        <taxon>Bacteria</taxon>
        <taxon>Bacillati</taxon>
        <taxon>Actinomycetota</taxon>
        <taxon>Actinomycetes</taxon>
        <taxon>Kitasatosporales</taxon>
        <taxon>Streptomycetaceae</taxon>
        <taxon>Kitasatospora</taxon>
    </lineage>
</organism>
<evidence type="ECO:0000313" key="3">
    <source>
        <dbReference type="Proteomes" id="UP000540506"/>
    </source>
</evidence>
<dbReference type="Gene3D" id="3.30.530.20">
    <property type="match status" value="1"/>
</dbReference>
<dbReference type="InterPro" id="IPR023393">
    <property type="entry name" value="START-like_dom_sf"/>
</dbReference>
<reference evidence="2 3" key="1">
    <citation type="submission" date="2020-08" db="EMBL/GenBank/DDBJ databases">
        <title>Sequencing the genomes of 1000 actinobacteria strains.</title>
        <authorList>
            <person name="Klenk H.-P."/>
        </authorList>
    </citation>
    <scope>NUCLEOTIDE SEQUENCE [LARGE SCALE GENOMIC DNA]</scope>
    <source>
        <strain evidence="2 3">DSM 41654</strain>
    </source>
</reference>
<dbReference type="Proteomes" id="UP000540506">
    <property type="component" value="Unassembled WGS sequence"/>
</dbReference>
<sequence>MTGHTENEILIAAPVGLTWDLTNDIERWPQLFSEYASVEVLERQGGKVTFRLTMHPDENGQIWSWVSEREADRSALTVQARRVETGPFEHMDIRWEYREVNGGTAMRWIQDFAMKPTAPVDDAKMTDHINRNSKIQMELIRDKVEKHARETGRGAPAPVPN</sequence>
<dbReference type="AlphaFoldDB" id="A0A7W7VY68"/>
<dbReference type="Pfam" id="PF03364">
    <property type="entry name" value="Polyketide_cyc"/>
    <property type="match status" value="1"/>
</dbReference>
<comment type="caution">
    <text evidence="2">The sequence shown here is derived from an EMBL/GenBank/DDBJ whole genome shotgun (WGS) entry which is preliminary data.</text>
</comment>
<dbReference type="InterPro" id="IPR005031">
    <property type="entry name" value="COQ10_START"/>
</dbReference>
<accession>A0A7W7VY68</accession>
<evidence type="ECO:0000259" key="1">
    <source>
        <dbReference type="Pfam" id="PF03364"/>
    </source>
</evidence>
<proteinExistence type="predicted"/>
<dbReference type="EMBL" id="JACHJV010000001">
    <property type="protein sequence ID" value="MBB4927241.1"/>
    <property type="molecule type" value="Genomic_DNA"/>
</dbReference>
<gene>
    <name evidence="2" type="ORF">FHR34_006234</name>
</gene>
<name>A0A7W7VY68_KITKI</name>
<dbReference type="SUPFAM" id="SSF55961">
    <property type="entry name" value="Bet v1-like"/>
    <property type="match status" value="1"/>
</dbReference>
<evidence type="ECO:0000313" key="2">
    <source>
        <dbReference type="EMBL" id="MBB4927241.1"/>
    </source>
</evidence>
<keyword evidence="3" id="KW-1185">Reference proteome</keyword>
<protein>
    <submittedName>
        <fullName evidence="2">Aromatase</fullName>
    </submittedName>
</protein>
<dbReference type="CDD" id="cd08860">
    <property type="entry name" value="TcmN_ARO-CYC_like"/>
    <property type="match status" value="1"/>
</dbReference>